<keyword evidence="2" id="KW-1185">Reference proteome</keyword>
<dbReference type="AlphaFoldDB" id="A0A0B7HE55"/>
<evidence type="ECO:0000313" key="2">
    <source>
        <dbReference type="Proteomes" id="UP000038055"/>
    </source>
</evidence>
<gene>
    <name evidence="1" type="ORF">CCYN2B_290032</name>
</gene>
<organism evidence="1 2">
    <name type="scientific">Capnocytophaga cynodegmi</name>
    <dbReference type="NCBI Taxonomy" id="28189"/>
    <lineage>
        <taxon>Bacteria</taxon>
        <taxon>Pseudomonadati</taxon>
        <taxon>Bacteroidota</taxon>
        <taxon>Flavobacteriia</taxon>
        <taxon>Flavobacteriales</taxon>
        <taxon>Flavobacteriaceae</taxon>
        <taxon>Capnocytophaga</taxon>
    </lineage>
</organism>
<name>A0A0B7HE55_9FLAO</name>
<evidence type="ECO:0000313" key="1">
    <source>
        <dbReference type="EMBL" id="CEN35853.1"/>
    </source>
</evidence>
<dbReference type="EMBL" id="CDOD01000022">
    <property type="protein sequence ID" value="CEN35853.1"/>
    <property type="molecule type" value="Genomic_DNA"/>
</dbReference>
<protein>
    <recommendedName>
        <fullName evidence="3">Type VI secretion system baseplate subunit TssF</fullName>
    </recommendedName>
</protein>
<proteinExistence type="predicted"/>
<dbReference type="RefSeq" id="WP_041992176.1">
    <property type="nucleotide sequence ID" value="NZ_CDOD01000022.1"/>
</dbReference>
<dbReference type="Proteomes" id="UP000038055">
    <property type="component" value="Unassembled WGS sequence"/>
</dbReference>
<accession>A0A0B7HE55</accession>
<sequence>MSYYRESKEEIKNRMIQTALQFWNIKNIENLDPLVRLIMEALAEQLHEISNDIASLETRMMQRLSEVLLPDAVLMTKPSHTIAYLKPLWEETEITQESCFSTKTPFPNRKAQTDYAFYPACRTILKRINVKKIISAGDVYEINSDFSKRLLYRTEVTPENYNKIWIGIYSEDIIMNLQNLSFYINFPNIDTRSECLKILSYANWTHKGNKISVQNGIYNTDTHSQENSLDHFFENQNFNERMNAKILDFYKQNYFTIDQELQISQDEYTTFPITDPKIQNLWLENSAVFNEKLCWIEITLPQSFKSHIISDIQVVTNAVPLVNKKLHSITSTLQKGLAIIPLEMNPEEFFLGMISLSDEKDQEYVRSQGFKSSNFTRNYTLRQGGTETFDFRNAKELLIKLQSLLEDEANIFSSLKTASSENVQLIEKLINRLERDISVQHRMGKELSYYIFLDRVYDTSYFFVKYWTTLGEAANGIRIGTILTRRDTSTSDAVLITPTLGGTALPSERERIAQFKFLLNSRGRVVTNNDIKTFCIAEFPDIIADVRIEQGISVGNPPQKGLIRTIDVHLIPFGKVENEQMVTETMYNQLVKHSPMTFNYRIFID</sequence>
<evidence type="ECO:0008006" key="3">
    <source>
        <dbReference type="Google" id="ProtNLM"/>
    </source>
</evidence>
<reference evidence="2" key="1">
    <citation type="submission" date="2015-01" db="EMBL/GenBank/DDBJ databases">
        <authorList>
            <person name="MANFREDI Pablo"/>
        </authorList>
    </citation>
    <scope>NUCLEOTIDE SEQUENCE [LARGE SCALE GENOMIC DNA]</scope>
    <source>
        <strain evidence="2">Ccyn2B</strain>
    </source>
</reference>